<keyword evidence="2" id="KW-1185">Reference proteome</keyword>
<dbReference type="RefSeq" id="WP_007041783.1">
    <property type="nucleotide sequence ID" value="NZ_AFWT01000023.1"/>
</dbReference>
<name>G2E457_9GAMM</name>
<evidence type="ECO:0000313" key="1">
    <source>
        <dbReference type="EMBL" id="EGV29784.1"/>
    </source>
</evidence>
<dbReference type="Pfam" id="PF02613">
    <property type="entry name" value="Nitrate_red_del"/>
    <property type="match status" value="1"/>
</dbReference>
<evidence type="ECO:0008006" key="3">
    <source>
        <dbReference type="Google" id="ProtNLM"/>
    </source>
</evidence>
<protein>
    <recommendedName>
        <fullName evidence="3">TorD-like chaperone</fullName>
    </recommendedName>
</protein>
<reference evidence="1 2" key="1">
    <citation type="submission" date="2011-06" db="EMBL/GenBank/DDBJ databases">
        <title>The draft genome of Thiorhodococcus drewsii AZ1.</title>
        <authorList>
            <consortium name="US DOE Joint Genome Institute (JGI-PGF)"/>
            <person name="Lucas S."/>
            <person name="Han J."/>
            <person name="Lapidus A."/>
            <person name="Cheng J.-F."/>
            <person name="Goodwin L."/>
            <person name="Pitluck S."/>
            <person name="Peters L."/>
            <person name="Land M.L."/>
            <person name="Hauser L."/>
            <person name="Vogl K."/>
            <person name="Liu Z."/>
            <person name="Imhoff J."/>
            <person name="Thiel V."/>
            <person name="Frigaard N.-U."/>
            <person name="Bryant D.A."/>
            <person name="Woyke T.J."/>
        </authorList>
    </citation>
    <scope>NUCLEOTIDE SEQUENCE [LARGE SCALE GENOMIC DNA]</scope>
    <source>
        <strain evidence="1 2">AZ1</strain>
    </source>
</reference>
<dbReference type="EMBL" id="AFWT01000023">
    <property type="protein sequence ID" value="EGV29784.1"/>
    <property type="molecule type" value="Genomic_DNA"/>
</dbReference>
<dbReference type="InterPro" id="IPR036411">
    <property type="entry name" value="TorD-like_sf"/>
</dbReference>
<dbReference type="STRING" id="765913.ThidrDRAFT_3070"/>
<dbReference type="eggNOG" id="COG3381">
    <property type="taxonomic scope" value="Bacteria"/>
</dbReference>
<sequence>MTQNHEQILERSRAWQLLSIAFAHPVPELHGLLADRGFQQALEEALAIAHGVRIGLPSLSVDFQDFEAQYIALFDTGSKGRPLAPLRASAYDVLLAGEPVPHLMLKYAQFYKHFGVQARTGQGDNALADHLTCQLDCLAWLTHLEARAGAQSDAEAGYRRAQRDFITRLLGPHCREFVPRLSDACAEQGFDPVFAALGEALERLQTLELERFGSTGNVSVSRPPMGVAVAGPTRNLWR</sequence>
<evidence type="ECO:0000313" key="2">
    <source>
        <dbReference type="Proteomes" id="UP000004200"/>
    </source>
</evidence>
<proteinExistence type="predicted"/>
<dbReference type="OrthoDB" id="6358994at2"/>
<gene>
    <name evidence="1" type="ORF">ThidrDRAFT_3070</name>
</gene>
<comment type="caution">
    <text evidence="1">The sequence shown here is derived from an EMBL/GenBank/DDBJ whole genome shotgun (WGS) entry which is preliminary data.</text>
</comment>
<dbReference type="Gene3D" id="1.10.3480.10">
    <property type="entry name" value="TorD-like"/>
    <property type="match status" value="1"/>
</dbReference>
<accession>G2E457</accession>
<dbReference type="SUPFAM" id="SSF89155">
    <property type="entry name" value="TorD-like"/>
    <property type="match status" value="1"/>
</dbReference>
<dbReference type="Proteomes" id="UP000004200">
    <property type="component" value="Unassembled WGS sequence"/>
</dbReference>
<dbReference type="InterPro" id="IPR020945">
    <property type="entry name" value="DMSO/NO3_reduct_chaperone"/>
</dbReference>
<organism evidence="1 2">
    <name type="scientific">Thiorhodococcus drewsii AZ1</name>
    <dbReference type="NCBI Taxonomy" id="765913"/>
    <lineage>
        <taxon>Bacteria</taxon>
        <taxon>Pseudomonadati</taxon>
        <taxon>Pseudomonadota</taxon>
        <taxon>Gammaproteobacteria</taxon>
        <taxon>Chromatiales</taxon>
        <taxon>Chromatiaceae</taxon>
        <taxon>Thiorhodococcus</taxon>
    </lineage>
</organism>
<dbReference type="AlphaFoldDB" id="G2E457"/>